<dbReference type="InterPro" id="IPR008964">
    <property type="entry name" value="Invasin/intimin_cell_adhesion"/>
</dbReference>
<accession>A0ABT1RSL4</accession>
<dbReference type="Pfam" id="PF02368">
    <property type="entry name" value="Big_2"/>
    <property type="match status" value="2"/>
</dbReference>
<feature type="signal peptide" evidence="1">
    <location>
        <begin position="1"/>
        <end position="29"/>
    </location>
</feature>
<dbReference type="SUPFAM" id="SSF49373">
    <property type="entry name" value="Invasin/intimin cell-adhesion fragments"/>
    <property type="match status" value="2"/>
</dbReference>
<evidence type="ECO:0000259" key="2">
    <source>
        <dbReference type="PROSITE" id="PS50853"/>
    </source>
</evidence>
<protein>
    <submittedName>
        <fullName evidence="3">Ig-like domain-containing protein</fullName>
    </submittedName>
</protein>
<gene>
    <name evidence="3" type="ORF">NE619_15610</name>
</gene>
<dbReference type="SUPFAM" id="SSF49265">
    <property type="entry name" value="Fibronectin type III"/>
    <property type="match status" value="1"/>
</dbReference>
<keyword evidence="4" id="KW-1185">Reference proteome</keyword>
<dbReference type="SMART" id="SM00635">
    <property type="entry name" value="BID_2"/>
    <property type="match status" value="2"/>
</dbReference>
<evidence type="ECO:0000313" key="3">
    <source>
        <dbReference type="EMBL" id="MCQ4638162.1"/>
    </source>
</evidence>
<feature type="chain" id="PRO_5046624654" evidence="1">
    <location>
        <begin position="30"/>
        <end position="709"/>
    </location>
</feature>
<dbReference type="Gene3D" id="2.60.40.10">
    <property type="entry name" value="Immunoglobulins"/>
    <property type="match status" value="1"/>
</dbReference>
<dbReference type="EMBL" id="JANFXK010000021">
    <property type="protein sequence ID" value="MCQ4638162.1"/>
    <property type="molecule type" value="Genomic_DNA"/>
</dbReference>
<evidence type="ECO:0000256" key="1">
    <source>
        <dbReference type="SAM" id="SignalP"/>
    </source>
</evidence>
<reference evidence="3 4" key="1">
    <citation type="submission" date="2022-06" db="EMBL/GenBank/DDBJ databases">
        <title>Isolation of gut microbiota from human fecal samples.</title>
        <authorList>
            <person name="Pamer E.G."/>
            <person name="Barat B."/>
            <person name="Waligurski E."/>
            <person name="Medina S."/>
            <person name="Paddock L."/>
            <person name="Mostad J."/>
        </authorList>
    </citation>
    <scope>NUCLEOTIDE SEQUENCE [LARGE SCALE GENOMIC DNA]</scope>
    <source>
        <strain evidence="3 4">SL.3.17</strain>
    </source>
</reference>
<dbReference type="Proteomes" id="UP001524502">
    <property type="component" value="Unassembled WGS sequence"/>
</dbReference>
<dbReference type="Gene3D" id="2.60.40.1080">
    <property type="match status" value="2"/>
</dbReference>
<name>A0ABT1RSL4_9FIRM</name>
<dbReference type="InterPro" id="IPR013783">
    <property type="entry name" value="Ig-like_fold"/>
</dbReference>
<feature type="domain" description="Fibronectin type-III" evidence="2">
    <location>
        <begin position="614"/>
        <end position="709"/>
    </location>
</feature>
<dbReference type="InterPro" id="IPR036116">
    <property type="entry name" value="FN3_sf"/>
</dbReference>
<dbReference type="CDD" id="cd00063">
    <property type="entry name" value="FN3"/>
    <property type="match status" value="1"/>
</dbReference>
<dbReference type="InterPro" id="IPR003961">
    <property type="entry name" value="FN3_dom"/>
</dbReference>
<keyword evidence="1" id="KW-0732">Signal</keyword>
<sequence>MKRTFFRKLLAGVLSAVMLFSVAPGMAFAADENSDAAKGPHKWVVSDWDQTNTDTYGTAVQSADPNVTILTQGAYSADNNGYNGPYAKPEDEQKVTLEKGSIVREINVLIGPKALDGGSFGVTASLNKPGEDEYLTEMTSDFRPGGDGNIVYSAYDQSNLYTIKEDAVYTIRWEFSMEEQGEGGVIYGEQSLLDNGKVLATTKKVALKDGDLSNDKDAAKVSNRSMWFYNISVADGVKVFTELPKDKELQKPHKYVAKDWITAGGYGAVSKTADDGTAFILKGGELNGDGYAMGPYSKKGNQQLADGPMVQEINVMIDPADEESYVDNNVKFALSCALNDNAGDYRTEMTYCLQKDGDVVNILGTDIKLDKKDVYTFRIVFDRDLFGAVYEQLQVEHRGKLVGETKKAKMSDLDKAGSNHDNASQHRQLWFSSINTKNGVAVYKDVPPYAAEKITLDKETMELVEGASQQLNAVVGPEYTTDKTVSWTSSDDKIAAVKDGKVTGVKPGKAVITAKTTNGKEAVCTVTVKAKPIVLPTGITLSKSSVSVAAGKSVTVTAAVLPANATNKAVSWTSSNRSIATVSNGKITAKKPGRTTVTATAANGKSAKITVTVQPKKVASLKVKTGKRKMTVSWKKDTKSSGYQLTYARNKSFKKAKKNVTISKNKTNKKVIKRLKSRKTYYVKVRAYKKIGSKKVYGAYSSVKKVKIR</sequence>
<dbReference type="InterPro" id="IPR003343">
    <property type="entry name" value="Big_2"/>
</dbReference>
<comment type="caution">
    <text evidence="3">The sequence shown here is derived from an EMBL/GenBank/DDBJ whole genome shotgun (WGS) entry which is preliminary data.</text>
</comment>
<evidence type="ECO:0000313" key="4">
    <source>
        <dbReference type="Proteomes" id="UP001524502"/>
    </source>
</evidence>
<dbReference type="Pfam" id="PF00041">
    <property type="entry name" value="fn3"/>
    <property type="match status" value="1"/>
</dbReference>
<dbReference type="PROSITE" id="PS50853">
    <property type="entry name" value="FN3"/>
    <property type="match status" value="1"/>
</dbReference>
<proteinExistence type="predicted"/>
<dbReference type="RefSeq" id="WP_256133355.1">
    <property type="nucleotide sequence ID" value="NZ_JANFXK010000021.1"/>
</dbReference>
<organism evidence="3 4">
    <name type="scientific">Anaerovorax odorimutans</name>
    <dbReference type="NCBI Taxonomy" id="109327"/>
    <lineage>
        <taxon>Bacteria</taxon>
        <taxon>Bacillati</taxon>
        <taxon>Bacillota</taxon>
        <taxon>Clostridia</taxon>
        <taxon>Peptostreptococcales</taxon>
        <taxon>Anaerovoracaceae</taxon>
        <taxon>Anaerovorax</taxon>
    </lineage>
</organism>